<comment type="similarity">
    <text evidence="1 5">Belongs to the iron/manganese superoxide dismutase family.</text>
</comment>
<dbReference type="PROSITE" id="PS51257">
    <property type="entry name" value="PROKAR_LIPOPROTEIN"/>
    <property type="match status" value="1"/>
</dbReference>
<evidence type="ECO:0000259" key="8">
    <source>
        <dbReference type="Pfam" id="PF02777"/>
    </source>
</evidence>
<reference evidence="10" key="3">
    <citation type="submission" date="2023-06" db="EMBL/GenBank/DDBJ databases">
        <authorList>
            <person name="Lucena T."/>
            <person name="Sun Q."/>
        </authorList>
    </citation>
    <scope>NUCLEOTIDE SEQUENCE</scope>
    <source>
        <strain evidence="10">CECT 7184</strain>
    </source>
</reference>
<protein>
    <recommendedName>
        <fullName evidence="2 5">Superoxide dismutase</fullName>
        <ecNumber evidence="2 5">1.15.1.1</ecNumber>
    </recommendedName>
</protein>
<evidence type="ECO:0000256" key="1">
    <source>
        <dbReference type="ARBA" id="ARBA00008714"/>
    </source>
</evidence>
<reference evidence="11" key="2">
    <citation type="journal article" date="2019" name="Int. J. Syst. Evol. Microbiol.">
        <title>The Global Catalogue of Microorganisms (GCM) 10K type strain sequencing project: providing services to taxonomists for standard genome sequencing and annotation.</title>
        <authorList>
            <consortium name="The Broad Institute Genomics Platform"/>
            <consortium name="The Broad Institute Genome Sequencing Center for Infectious Disease"/>
            <person name="Wu L."/>
            <person name="Ma J."/>
        </authorList>
    </citation>
    <scope>NUCLEOTIDE SEQUENCE [LARGE SCALE GENOMIC DNA]</scope>
    <source>
        <strain evidence="11">CECT 7184</strain>
    </source>
</reference>
<sequence length="254" mass="28654">MKKVFIASIIIAAFISCNKKSTLEEVDVPQATSTTTTSETTSNPNDVKANEGAFKMLGLNYGYADLEPYMDAKTVETHYAKHHVGYTNNLNEAVKGTELESKSIEEILIGIDGKDSFLRNNAGGYYNHNIFWEILGPKKGGKPTGKAAELITRDFGSYDAFKEQFKKAGTGVFGSGWAWLIMTDNGALKIITTANQDNPLMGFQEIKGYPILNLDVWEHAYYLKYTNKRAEYIDNYFKLIDWDKVNYRIDLHRK</sequence>
<evidence type="ECO:0000313" key="9">
    <source>
        <dbReference type="EMBL" id="MDN3707832.1"/>
    </source>
</evidence>
<dbReference type="InterPro" id="IPR001189">
    <property type="entry name" value="Mn/Fe_SOD"/>
</dbReference>
<evidence type="ECO:0000259" key="7">
    <source>
        <dbReference type="Pfam" id="PF00081"/>
    </source>
</evidence>
<dbReference type="EMBL" id="JAUFQU010000037">
    <property type="protein sequence ID" value="MDN3709475.1"/>
    <property type="molecule type" value="Genomic_DNA"/>
</dbReference>
<dbReference type="Gene3D" id="1.10.287.990">
    <property type="entry name" value="Fe,Mn superoxide dismutase (SOD) domain"/>
    <property type="match status" value="1"/>
</dbReference>
<dbReference type="PANTHER" id="PTHR43595:SF2">
    <property type="entry name" value="SMALL RIBOSOMAL SUBUNIT PROTEIN MS42"/>
    <property type="match status" value="1"/>
</dbReference>
<proteinExistence type="inferred from homology"/>
<evidence type="ECO:0000256" key="4">
    <source>
        <dbReference type="ARBA" id="ARBA00023002"/>
    </source>
</evidence>
<dbReference type="Proteomes" id="UP001242368">
    <property type="component" value="Unassembled WGS sequence"/>
</dbReference>
<dbReference type="InterPro" id="IPR036314">
    <property type="entry name" value="SOD_C_sf"/>
</dbReference>
<dbReference type="PIRSF" id="PIRSF000349">
    <property type="entry name" value="SODismutase"/>
    <property type="match status" value="1"/>
</dbReference>
<evidence type="ECO:0000256" key="6">
    <source>
        <dbReference type="SAM" id="MobiDB-lite"/>
    </source>
</evidence>
<dbReference type="Pfam" id="PF00081">
    <property type="entry name" value="Sod_Fe_N"/>
    <property type="match status" value="1"/>
</dbReference>
<feature type="compositionally biased region" description="Low complexity" evidence="6">
    <location>
        <begin position="32"/>
        <end position="42"/>
    </location>
</feature>
<dbReference type="EC" id="1.15.1.1" evidence="2 5"/>
<name>A0ABT8CY59_9FLAO</name>
<reference evidence="10" key="1">
    <citation type="journal article" date="2014" name="Int. J. Syst. Evol. Microbiol.">
        <title>Complete genome of a new Firmicutes species belonging to the dominant human colonic microbiota ('Ruminococcus bicirculans') reveals two chromosomes and a selective capacity to utilize plant glucans.</title>
        <authorList>
            <consortium name="NISC Comparative Sequencing Program"/>
            <person name="Wegmann U."/>
            <person name="Louis P."/>
            <person name="Goesmann A."/>
            <person name="Henrissat B."/>
            <person name="Duncan S.H."/>
            <person name="Flint H.J."/>
        </authorList>
    </citation>
    <scope>NUCLEOTIDE SEQUENCE</scope>
    <source>
        <strain evidence="10">CECT 7184</strain>
    </source>
</reference>
<dbReference type="SUPFAM" id="SSF54719">
    <property type="entry name" value="Fe,Mn superoxide dismutase (SOD), C-terminal domain"/>
    <property type="match status" value="1"/>
</dbReference>
<dbReference type="Pfam" id="PF02777">
    <property type="entry name" value="Sod_Fe_C"/>
    <property type="match status" value="1"/>
</dbReference>
<dbReference type="InterPro" id="IPR019832">
    <property type="entry name" value="Mn/Fe_SOD_C"/>
</dbReference>
<dbReference type="PANTHER" id="PTHR43595">
    <property type="entry name" value="37S RIBOSOMAL PROTEIN S26, MITOCHONDRIAL"/>
    <property type="match status" value="1"/>
</dbReference>
<dbReference type="PROSITE" id="PS00088">
    <property type="entry name" value="SOD_MN"/>
    <property type="match status" value="1"/>
</dbReference>
<comment type="caution">
    <text evidence="10">The sequence shown here is derived from an EMBL/GenBank/DDBJ whole genome shotgun (WGS) entry which is preliminary data.</text>
</comment>
<feature type="region of interest" description="Disordered" evidence="6">
    <location>
        <begin position="28"/>
        <end position="47"/>
    </location>
</feature>
<dbReference type="EMBL" id="JAUFQU010000001">
    <property type="protein sequence ID" value="MDN3707832.1"/>
    <property type="molecule type" value="Genomic_DNA"/>
</dbReference>
<feature type="domain" description="Manganese/iron superoxide dismutase C-terminal" evidence="8">
    <location>
        <begin position="143"/>
        <end position="247"/>
    </location>
</feature>
<comment type="catalytic activity">
    <reaction evidence="5">
        <text>2 superoxide + 2 H(+) = H2O2 + O2</text>
        <dbReference type="Rhea" id="RHEA:20696"/>
        <dbReference type="ChEBI" id="CHEBI:15378"/>
        <dbReference type="ChEBI" id="CHEBI:15379"/>
        <dbReference type="ChEBI" id="CHEBI:16240"/>
        <dbReference type="ChEBI" id="CHEBI:18421"/>
        <dbReference type="EC" id="1.15.1.1"/>
    </reaction>
</comment>
<feature type="domain" description="Manganese/iron superoxide dismutase N-terminal" evidence="7">
    <location>
        <begin position="54"/>
        <end position="135"/>
    </location>
</feature>
<dbReference type="RefSeq" id="WP_290363784.1">
    <property type="nucleotide sequence ID" value="NZ_JAUFQU010000001.1"/>
</dbReference>
<evidence type="ECO:0000256" key="5">
    <source>
        <dbReference type="RuleBase" id="RU000414"/>
    </source>
</evidence>
<dbReference type="InterPro" id="IPR036324">
    <property type="entry name" value="Mn/Fe_SOD_N_sf"/>
</dbReference>
<dbReference type="GO" id="GO:0004784">
    <property type="term" value="F:superoxide dismutase activity"/>
    <property type="evidence" value="ECO:0007669"/>
    <property type="project" value="UniProtKB-EC"/>
</dbReference>
<dbReference type="InterPro" id="IPR019833">
    <property type="entry name" value="Mn/Fe_SOD_BS"/>
</dbReference>
<evidence type="ECO:0000256" key="3">
    <source>
        <dbReference type="ARBA" id="ARBA00022723"/>
    </source>
</evidence>
<dbReference type="InterPro" id="IPR019831">
    <property type="entry name" value="Mn/Fe_SOD_N"/>
</dbReference>
<keyword evidence="3 5" id="KW-0479">Metal-binding</keyword>
<dbReference type="Gene3D" id="3.55.40.20">
    <property type="entry name" value="Iron/manganese superoxide dismutase, C-terminal domain"/>
    <property type="match status" value="1"/>
</dbReference>
<dbReference type="PRINTS" id="PR01703">
    <property type="entry name" value="MNSODISMTASE"/>
</dbReference>
<evidence type="ECO:0000313" key="11">
    <source>
        <dbReference type="Proteomes" id="UP001242368"/>
    </source>
</evidence>
<evidence type="ECO:0000313" key="10">
    <source>
        <dbReference type="EMBL" id="MDN3709475.1"/>
    </source>
</evidence>
<keyword evidence="4 5" id="KW-0560">Oxidoreductase</keyword>
<accession>A0ABT8CY59</accession>
<keyword evidence="11" id="KW-1185">Reference proteome</keyword>
<evidence type="ECO:0000256" key="2">
    <source>
        <dbReference type="ARBA" id="ARBA00012682"/>
    </source>
</evidence>
<comment type="function">
    <text evidence="5">Destroys radicals which are normally produced within the cells and which are toxic to biological systems.</text>
</comment>
<organism evidence="10 11">
    <name type="scientific">Paenimyroides ceti</name>
    <dbReference type="NCBI Taxonomy" id="395087"/>
    <lineage>
        <taxon>Bacteria</taxon>
        <taxon>Pseudomonadati</taxon>
        <taxon>Bacteroidota</taxon>
        <taxon>Flavobacteriia</taxon>
        <taxon>Flavobacteriales</taxon>
        <taxon>Flavobacteriaceae</taxon>
        <taxon>Paenimyroides</taxon>
    </lineage>
</organism>
<gene>
    <name evidence="9" type="ORF">QW060_11985</name>
    <name evidence="10" type="ORF">QW060_20990</name>
</gene>
<dbReference type="SUPFAM" id="SSF46609">
    <property type="entry name" value="Fe,Mn superoxide dismutase (SOD), N-terminal domain"/>
    <property type="match status" value="1"/>
</dbReference>